<protein>
    <submittedName>
        <fullName evidence="1">Uncharacterized protein</fullName>
    </submittedName>
</protein>
<proteinExistence type="predicted"/>
<keyword evidence="2" id="KW-1185">Reference proteome</keyword>
<dbReference type="AlphaFoldDB" id="A0A8T0WI28"/>
<reference evidence="1" key="1">
    <citation type="submission" date="2020-05" db="EMBL/GenBank/DDBJ databases">
        <title>WGS assembly of Panicum virgatum.</title>
        <authorList>
            <person name="Lovell J.T."/>
            <person name="Jenkins J."/>
            <person name="Shu S."/>
            <person name="Juenger T.E."/>
            <person name="Schmutz J."/>
        </authorList>
    </citation>
    <scope>NUCLEOTIDE SEQUENCE</scope>
    <source>
        <strain evidence="1">AP13</strain>
    </source>
</reference>
<accession>A0A8T0WI28</accession>
<sequence>MRVVWVRLEDRARLCWPSLHVAPSVCGSPGPSVGRAGSAYLLFSSTPVILVFRYRVGSGHHPSVSLVECGKKNRLEWLPLSQKECKSRFLRSQIILTSKVARANSAGS</sequence>
<name>A0A8T0WI28_PANVG</name>
<organism evidence="1 2">
    <name type="scientific">Panicum virgatum</name>
    <name type="common">Blackwell switchgrass</name>
    <dbReference type="NCBI Taxonomy" id="38727"/>
    <lineage>
        <taxon>Eukaryota</taxon>
        <taxon>Viridiplantae</taxon>
        <taxon>Streptophyta</taxon>
        <taxon>Embryophyta</taxon>
        <taxon>Tracheophyta</taxon>
        <taxon>Spermatophyta</taxon>
        <taxon>Magnoliopsida</taxon>
        <taxon>Liliopsida</taxon>
        <taxon>Poales</taxon>
        <taxon>Poaceae</taxon>
        <taxon>PACMAD clade</taxon>
        <taxon>Panicoideae</taxon>
        <taxon>Panicodae</taxon>
        <taxon>Paniceae</taxon>
        <taxon>Panicinae</taxon>
        <taxon>Panicum</taxon>
        <taxon>Panicum sect. Hiantes</taxon>
    </lineage>
</organism>
<comment type="caution">
    <text evidence="1">The sequence shown here is derived from an EMBL/GenBank/DDBJ whole genome shotgun (WGS) entry which is preliminary data.</text>
</comment>
<evidence type="ECO:0000313" key="2">
    <source>
        <dbReference type="Proteomes" id="UP000823388"/>
    </source>
</evidence>
<dbReference type="EMBL" id="CM029039">
    <property type="protein sequence ID" value="KAG2647660.1"/>
    <property type="molecule type" value="Genomic_DNA"/>
</dbReference>
<evidence type="ECO:0000313" key="1">
    <source>
        <dbReference type="EMBL" id="KAG2647660.1"/>
    </source>
</evidence>
<dbReference type="Proteomes" id="UP000823388">
    <property type="component" value="Chromosome 2K"/>
</dbReference>
<gene>
    <name evidence="1" type="ORF">PVAP13_2KG583150</name>
</gene>